<dbReference type="Gene3D" id="3.30.70.1400">
    <property type="entry name" value="Aminomethyltransferase beta-barrel domains"/>
    <property type="match status" value="1"/>
</dbReference>
<dbReference type="Gene3D" id="3.30.9.10">
    <property type="entry name" value="D-Amino Acid Oxidase, subunit A, domain 2"/>
    <property type="match status" value="1"/>
</dbReference>
<protein>
    <submittedName>
        <fullName evidence="6">Sarcosine dehydrogenase</fullName>
    </submittedName>
</protein>
<dbReference type="InterPro" id="IPR028896">
    <property type="entry name" value="GcvT/YgfZ/DmdA"/>
</dbReference>
<comment type="caution">
    <text evidence="6">The sequence shown here is derived from an EMBL/GenBank/DDBJ whole genome shotgun (WGS) entry which is preliminary data.</text>
</comment>
<dbReference type="Gene3D" id="3.50.50.60">
    <property type="entry name" value="FAD/NAD(P)-binding domain"/>
    <property type="match status" value="1"/>
</dbReference>
<dbReference type="Proteomes" id="UP001054902">
    <property type="component" value="Unassembled WGS sequence"/>
</dbReference>
<evidence type="ECO:0000313" key="6">
    <source>
        <dbReference type="EMBL" id="GFH54753.1"/>
    </source>
</evidence>
<evidence type="ECO:0000256" key="1">
    <source>
        <dbReference type="ARBA" id="ARBA00008609"/>
    </source>
</evidence>
<feature type="domain" description="FAD dependent oxidoreductase central" evidence="5">
    <location>
        <begin position="446"/>
        <end position="498"/>
    </location>
</feature>
<dbReference type="SUPFAM" id="SSF54373">
    <property type="entry name" value="FAD-linked reductases, C-terminal domain"/>
    <property type="match status" value="1"/>
</dbReference>
<dbReference type="InterPro" id="IPR029043">
    <property type="entry name" value="GcvT/YgfZ_C"/>
</dbReference>
<dbReference type="PANTHER" id="PTHR43757:SF15">
    <property type="entry name" value="PYRUVATE DEHYDROGENASE PHOSPHATASE REGULATORY SUBUNIT, MITOCHONDRIAL-LIKE"/>
    <property type="match status" value="1"/>
</dbReference>
<dbReference type="GO" id="GO:0005739">
    <property type="term" value="C:mitochondrion"/>
    <property type="evidence" value="ECO:0007669"/>
    <property type="project" value="TreeGrafter"/>
</dbReference>
<dbReference type="PANTHER" id="PTHR43757">
    <property type="entry name" value="AMINOMETHYLTRANSFERASE"/>
    <property type="match status" value="1"/>
</dbReference>
<evidence type="ECO:0000259" key="4">
    <source>
        <dbReference type="Pfam" id="PF08669"/>
    </source>
</evidence>
<feature type="domain" description="GCVT N-terminal" evidence="3">
    <location>
        <begin position="500"/>
        <end position="777"/>
    </location>
</feature>
<dbReference type="Gene3D" id="2.40.30.110">
    <property type="entry name" value="Aminomethyltransferase beta-barrel domains"/>
    <property type="match status" value="1"/>
</dbReference>
<name>A0AAD3H9B9_9STRA</name>
<dbReference type="Pfam" id="PF16350">
    <property type="entry name" value="FAO_M"/>
    <property type="match status" value="1"/>
</dbReference>
<gene>
    <name evidence="6" type="ORF">CTEN210_11229</name>
</gene>
<reference evidence="6 7" key="1">
    <citation type="journal article" date="2021" name="Sci. Rep.">
        <title>The genome of the diatom Chaetoceros tenuissimus carries an ancient integrated fragment of an extant virus.</title>
        <authorList>
            <person name="Hongo Y."/>
            <person name="Kimura K."/>
            <person name="Takaki Y."/>
            <person name="Yoshida Y."/>
            <person name="Baba S."/>
            <person name="Kobayashi G."/>
            <person name="Nagasaki K."/>
            <person name="Hano T."/>
            <person name="Tomaru Y."/>
        </authorList>
    </citation>
    <scope>NUCLEOTIDE SEQUENCE [LARGE SCALE GENOMIC DNA]</scope>
    <source>
        <strain evidence="6 7">NIES-3715</strain>
    </source>
</reference>
<organism evidence="6 7">
    <name type="scientific">Chaetoceros tenuissimus</name>
    <dbReference type="NCBI Taxonomy" id="426638"/>
    <lineage>
        <taxon>Eukaryota</taxon>
        <taxon>Sar</taxon>
        <taxon>Stramenopiles</taxon>
        <taxon>Ochrophyta</taxon>
        <taxon>Bacillariophyta</taxon>
        <taxon>Coscinodiscophyceae</taxon>
        <taxon>Chaetocerotophycidae</taxon>
        <taxon>Chaetocerotales</taxon>
        <taxon>Chaetocerotaceae</taxon>
        <taxon>Chaetoceros</taxon>
    </lineage>
</organism>
<dbReference type="Pfam" id="PF01266">
    <property type="entry name" value="DAO"/>
    <property type="match status" value="1"/>
</dbReference>
<evidence type="ECO:0000259" key="3">
    <source>
        <dbReference type="Pfam" id="PF01571"/>
    </source>
</evidence>
<comment type="similarity">
    <text evidence="1">Belongs to the GcvT family.</text>
</comment>
<dbReference type="InterPro" id="IPR006076">
    <property type="entry name" value="FAD-dep_OxRdtase"/>
</dbReference>
<sequence length="894" mass="99821">MRTLLDTTKNLFAYSCRSLTHPASRAFSTTVNGVNGASPQHAKTTYIPDEKVKKSPPHHANVIIVGGGVIGTSVAYHLAKKGVKDVVLLERDKLTSGTTWHAAGLINTFGSLSATSTSMRKYTKELYSKILPEETNMDTGFMPIGFIELACDKHRLEYYRRVAAFNRFCGVDVSELNSHEVKDKFPLVDTNDVLAGFFVNDDGRANPSDVTMALARGAKIYGAQIYENVVVNGITSTDYLGPCSSTVGKIIKDTIPRVTGVTLENGDEIEANVVVNCCGMWARQFAEKCGGINVPNQAAEHYYLITDKMPEVDPLWPVVEDSSKCVYIRPEGGGLMLGLFERMGAPWMVEEVPSDFSFGEIEADWDRMAPYLEDAMNRVPATLQVGAKNFFCGPESFTPDGSPIIGEAPELKQYFVAAGLNSIGILTGGGVGDLLAQWIIQKQPPSSYDVTGINIDRFHKHQRNPKYRADRVGEILGETYKVHYPDHNLSSCRNVKRSPLHQQMLEQNAYFRDVSGWESPSWFGDELNPNIAEENFGRQSFFRHWQQEHLQTRNNVALFDMSFMSKFSVKGDDAGAFLNYISTANVDGDSGKITYTQFLNKEGFLEADVTITKIDHGDFLVVSTDTMHNHVLTHMRKHLTNQHHVFVNDVTNSFAQINIQGPNSRKLLQSITSTNLDDEMFPFRASREIDIGYGIARCTRITYVGELGYELFIPSEFAAHIYEVIVEKGKEFDLQHAGLRALGSLRLEKAYRDYGHDIDNTDTIVEAGLSFTCDFSKDKGFIGMEHVLRQKQEAKERGGLTKRMAQILLEDPEPLLHHGEVLWRDGERIAEVRSASYGHTLKGAVGLCMLESKDIINLDFLRSGERSVEIGNRKYPSKVSFSPLYDPKGKRIQT</sequence>
<feature type="domain" description="FAD dependent oxidoreductase" evidence="2">
    <location>
        <begin position="62"/>
        <end position="438"/>
    </location>
</feature>
<keyword evidence="7" id="KW-1185">Reference proteome</keyword>
<evidence type="ECO:0000259" key="2">
    <source>
        <dbReference type="Pfam" id="PF01266"/>
    </source>
</evidence>
<dbReference type="Gene3D" id="3.30.1360.120">
    <property type="entry name" value="Probable tRNA modification gtpase trme, domain 1"/>
    <property type="match status" value="1"/>
</dbReference>
<evidence type="ECO:0000259" key="5">
    <source>
        <dbReference type="Pfam" id="PF16350"/>
    </source>
</evidence>
<dbReference type="InterPro" id="IPR006222">
    <property type="entry name" value="GCVT_N"/>
</dbReference>
<dbReference type="EMBL" id="BLLK01000047">
    <property type="protein sequence ID" value="GFH54753.1"/>
    <property type="molecule type" value="Genomic_DNA"/>
</dbReference>
<dbReference type="SUPFAM" id="SSF51905">
    <property type="entry name" value="FAD/NAD(P)-binding domain"/>
    <property type="match status" value="1"/>
</dbReference>
<feature type="domain" description="Aminomethyltransferase C-terminal" evidence="4">
    <location>
        <begin position="802"/>
        <end position="886"/>
    </location>
</feature>
<proteinExistence type="inferred from homology"/>
<dbReference type="SUPFAM" id="SSF103025">
    <property type="entry name" value="Folate-binding domain"/>
    <property type="match status" value="1"/>
</dbReference>
<dbReference type="Pfam" id="PF08669">
    <property type="entry name" value="GCV_T_C"/>
    <property type="match status" value="1"/>
</dbReference>
<dbReference type="Pfam" id="PF01571">
    <property type="entry name" value="GCV_T"/>
    <property type="match status" value="1"/>
</dbReference>
<dbReference type="InterPro" id="IPR036188">
    <property type="entry name" value="FAD/NAD-bd_sf"/>
</dbReference>
<dbReference type="InterPro" id="IPR027266">
    <property type="entry name" value="TrmE/GcvT-like"/>
</dbReference>
<evidence type="ECO:0000313" key="7">
    <source>
        <dbReference type="Proteomes" id="UP001054902"/>
    </source>
</evidence>
<dbReference type="AlphaFoldDB" id="A0AAD3H9B9"/>
<dbReference type="SUPFAM" id="SSF101790">
    <property type="entry name" value="Aminomethyltransferase beta-barrel domain"/>
    <property type="match status" value="1"/>
</dbReference>
<dbReference type="InterPro" id="IPR013977">
    <property type="entry name" value="GcvT_C"/>
</dbReference>
<accession>A0AAD3H9B9</accession>
<dbReference type="InterPro" id="IPR032503">
    <property type="entry name" value="FAO_M"/>
</dbReference>